<gene>
    <name evidence="1" type="ORF">BJ138DRAFT_1161888</name>
</gene>
<name>A0ACB8A091_9AGAM</name>
<dbReference type="EMBL" id="MU267980">
    <property type="protein sequence ID" value="KAH7906750.1"/>
    <property type="molecule type" value="Genomic_DNA"/>
</dbReference>
<sequence>MKLALFLSVFAATLTPTLAVFNPCDMKVDFKKPSDTWALQVYTGMGCTGEHDYYSHELKELKGHHGCFDLVKAATHVRSYVGHVVKGPKFIRFYTEFNCSGGLLTLCYVLVDNDAENVLTEGFFPELNLNRGVRGARSFQIAADWMLQD</sequence>
<accession>A0ACB8A091</accession>
<dbReference type="Proteomes" id="UP000790377">
    <property type="component" value="Unassembled WGS sequence"/>
</dbReference>
<protein>
    <submittedName>
        <fullName evidence="1">Uncharacterized protein</fullName>
    </submittedName>
</protein>
<evidence type="ECO:0000313" key="1">
    <source>
        <dbReference type="EMBL" id="KAH7906750.1"/>
    </source>
</evidence>
<keyword evidence="2" id="KW-1185">Reference proteome</keyword>
<proteinExistence type="predicted"/>
<organism evidence="1 2">
    <name type="scientific">Hygrophoropsis aurantiaca</name>
    <dbReference type="NCBI Taxonomy" id="72124"/>
    <lineage>
        <taxon>Eukaryota</taxon>
        <taxon>Fungi</taxon>
        <taxon>Dikarya</taxon>
        <taxon>Basidiomycota</taxon>
        <taxon>Agaricomycotina</taxon>
        <taxon>Agaricomycetes</taxon>
        <taxon>Agaricomycetidae</taxon>
        <taxon>Boletales</taxon>
        <taxon>Coniophorineae</taxon>
        <taxon>Hygrophoropsidaceae</taxon>
        <taxon>Hygrophoropsis</taxon>
    </lineage>
</organism>
<evidence type="ECO:0000313" key="2">
    <source>
        <dbReference type="Proteomes" id="UP000790377"/>
    </source>
</evidence>
<comment type="caution">
    <text evidence="1">The sequence shown here is derived from an EMBL/GenBank/DDBJ whole genome shotgun (WGS) entry which is preliminary data.</text>
</comment>
<reference evidence="1" key="1">
    <citation type="journal article" date="2021" name="New Phytol.">
        <title>Evolutionary innovations through gain and loss of genes in the ectomycorrhizal Boletales.</title>
        <authorList>
            <person name="Wu G."/>
            <person name="Miyauchi S."/>
            <person name="Morin E."/>
            <person name="Kuo A."/>
            <person name="Drula E."/>
            <person name="Varga T."/>
            <person name="Kohler A."/>
            <person name="Feng B."/>
            <person name="Cao Y."/>
            <person name="Lipzen A."/>
            <person name="Daum C."/>
            <person name="Hundley H."/>
            <person name="Pangilinan J."/>
            <person name="Johnson J."/>
            <person name="Barry K."/>
            <person name="LaButti K."/>
            <person name="Ng V."/>
            <person name="Ahrendt S."/>
            <person name="Min B."/>
            <person name="Choi I.G."/>
            <person name="Park H."/>
            <person name="Plett J.M."/>
            <person name="Magnuson J."/>
            <person name="Spatafora J.W."/>
            <person name="Nagy L.G."/>
            <person name="Henrissat B."/>
            <person name="Grigoriev I.V."/>
            <person name="Yang Z.L."/>
            <person name="Xu J."/>
            <person name="Martin F.M."/>
        </authorList>
    </citation>
    <scope>NUCLEOTIDE SEQUENCE</scope>
    <source>
        <strain evidence="1">ATCC 28755</strain>
    </source>
</reference>